<dbReference type="GeneID" id="103316875"/>
<dbReference type="RefSeq" id="XP_031780340.1">
    <property type="nucleotide sequence ID" value="XM_031924480.1"/>
</dbReference>
<dbReference type="GO" id="GO:0062129">
    <property type="term" value="C:chitin-based extracellular matrix"/>
    <property type="evidence" value="ECO:0007669"/>
    <property type="project" value="TreeGrafter"/>
</dbReference>
<organism evidence="3 4">
    <name type="scientific">Nasonia vitripennis</name>
    <name type="common">Parasitic wasp</name>
    <dbReference type="NCBI Taxonomy" id="7425"/>
    <lineage>
        <taxon>Eukaryota</taxon>
        <taxon>Metazoa</taxon>
        <taxon>Ecdysozoa</taxon>
        <taxon>Arthropoda</taxon>
        <taxon>Hexapoda</taxon>
        <taxon>Insecta</taxon>
        <taxon>Pterygota</taxon>
        <taxon>Neoptera</taxon>
        <taxon>Endopterygota</taxon>
        <taxon>Hymenoptera</taxon>
        <taxon>Apocrita</taxon>
        <taxon>Proctotrupomorpha</taxon>
        <taxon>Chalcidoidea</taxon>
        <taxon>Pteromalidae</taxon>
        <taxon>Pteromalinae</taxon>
        <taxon>Nasonia</taxon>
    </lineage>
</organism>
<dbReference type="OrthoDB" id="6515429at2759"/>
<evidence type="ECO:0000256" key="1">
    <source>
        <dbReference type="ARBA" id="ARBA00022460"/>
    </source>
</evidence>
<name>A0A7M7Q3C1_NASVI</name>
<dbReference type="EnsemblMetazoa" id="XM_031924480">
    <property type="protein sequence ID" value="XP_031780340"/>
    <property type="gene ID" value="LOC103316875"/>
</dbReference>
<accession>A0A7M7Q3C1</accession>
<dbReference type="PANTHER" id="PTHR10380:SF173">
    <property type="entry name" value="CUTICULAR PROTEIN 47EF, ISOFORM C-RELATED"/>
    <property type="match status" value="1"/>
</dbReference>
<keyword evidence="4" id="KW-1185">Reference proteome</keyword>
<dbReference type="InParanoid" id="A0A7M7Q3C1"/>
<dbReference type="KEGG" id="nvi:103316875"/>
<reference evidence="3" key="1">
    <citation type="submission" date="2021-01" db="UniProtKB">
        <authorList>
            <consortium name="EnsemblMetazoa"/>
        </authorList>
    </citation>
    <scope>IDENTIFICATION</scope>
</reference>
<keyword evidence="1 2" id="KW-0193">Cuticle</keyword>
<dbReference type="InterPro" id="IPR050468">
    <property type="entry name" value="Cuticle_Struct_Prot"/>
</dbReference>
<evidence type="ECO:0000313" key="3">
    <source>
        <dbReference type="EnsemblMetazoa" id="XP_031780340"/>
    </source>
</evidence>
<evidence type="ECO:0000256" key="2">
    <source>
        <dbReference type="PROSITE-ProRule" id="PRU00497"/>
    </source>
</evidence>
<dbReference type="AlphaFoldDB" id="A0A7M7Q3C1"/>
<dbReference type="Proteomes" id="UP000002358">
    <property type="component" value="Chromosome 2"/>
</dbReference>
<evidence type="ECO:0000313" key="4">
    <source>
        <dbReference type="Proteomes" id="UP000002358"/>
    </source>
</evidence>
<dbReference type="PROSITE" id="PS51155">
    <property type="entry name" value="CHIT_BIND_RR_2"/>
    <property type="match status" value="1"/>
</dbReference>
<sequence length="142" mass="15759">MTGAAELFTQSSSSLQLYNFSVQEDKISTMKTTLVLAALVAVAVAAPPASHDQHHVVILKQQLHNNIGTGEGYEFSFEQDDGQKRQEYAEPIQVIAKDGSSQTAYRVRGSYSYQHPDTKQEYTVTYVADENGFVADYPKNLH</sequence>
<dbReference type="PANTHER" id="PTHR10380">
    <property type="entry name" value="CUTICLE PROTEIN"/>
    <property type="match status" value="1"/>
</dbReference>
<dbReference type="Pfam" id="PF00379">
    <property type="entry name" value="Chitin_bind_4"/>
    <property type="match status" value="1"/>
</dbReference>
<dbReference type="GO" id="GO:0008010">
    <property type="term" value="F:structural constituent of chitin-based larval cuticle"/>
    <property type="evidence" value="ECO:0007669"/>
    <property type="project" value="TreeGrafter"/>
</dbReference>
<protein>
    <submittedName>
        <fullName evidence="3">Uncharacterized protein</fullName>
    </submittedName>
</protein>
<dbReference type="InterPro" id="IPR000618">
    <property type="entry name" value="Insect_cuticle"/>
</dbReference>
<proteinExistence type="predicted"/>